<gene>
    <name evidence="1" type="ORF">laban61_gp014</name>
</gene>
<keyword evidence="2" id="KW-1185">Reference proteome</keyword>
<proteinExistence type="predicted"/>
<name>A0A6B9LJ55_9CAUD</name>
<sequence length="122" mass="14576">MNLIEVRKENHEDIIKGRFIRKVLSETSRDIDKAQREKMSSFRSSFWNNRTFTVTDSDMTYSHLKQHRFVDMRSRNTKEGKVKKKSHPIHNRIIMGHYNNIVKEMKFGYTDAVKQTLLKDNS</sequence>
<evidence type="ECO:0000313" key="1">
    <source>
        <dbReference type="EMBL" id="QHB38985.1"/>
    </source>
</evidence>
<reference evidence="1 2" key="1">
    <citation type="journal article" date="2020" name="Viruses">
        <title>Diversity and Host Interactions Among Virulent and Temperate Baltic Sea Flavobacterium Phages.</title>
        <authorList>
            <person name="Nilsson E."/>
            <person name="Bayfield O.W."/>
            <person name="Lundin D."/>
            <person name="Antson A.A."/>
            <person name="Holmfeldt K."/>
        </authorList>
    </citation>
    <scope>NUCLEOTIDE SEQUENCE [LARGE SCALE GENOMIC DNA]</scope>
</reference>
<accession>A0A6B9LJ55</accession>
<dbReference type="EMBL" id="MN812211">
    <property type="protein sequence ID" value="QHB38985.1"/>
    <property type="molecule type" value="Genomic_DNA"/>
</dbReference>
<protein>
    <submittedName>
        <fullName evidence="1">Uncharacterized protein</fullName>
    </submittedName>
</protein>
<dbReference type="Proteomes" id="UP000465101">
    <property type="component" value="Segment"/>
</dbReference>
<organism evidence="1 2">
    <name type="scientific">Flavobacterium phage vB_FspS_laban6-1</name>
    <dbReference type="NCBI Taxonomy" id="2686250"/>
    <lineage>
        <taxon>Viruses</taxon>
        <taxon>Duplodnaviria</taxon>
        <taxon>Heunggongvirae</taxon>
        <taxon>Uroviricota</taxon>
        <taxon>Caudoviricetes</taxon>
        <taxon>Duneviridae</taxon>
        <taxon>Labanvirus</taxon>
        <taxon>Labanvirus laban</taxon>
    </lineage>
</organism>
<evidence type="ECO:0000313" key="2">
    <source>
        <dbReference type="Proteomes" id="UP000465101"/>
    </source>
</evidence>